<comment type="subunit">
    <text evidence="3 7">The complex is composed of two ATP-binding proteins (PstB), two transmembrane proteins (PstC and PstA) and a solute-binding protein (PstS).</text>
</comment>
<comment type="function">
    <text evidence="1 7">Part of the ABC transporter complex PstSACB involved in phosphate import.</text>
</comment>
<reference evidence="10" key="1">
    <citation type="journal article" date="2014" name="Int. J. Syst. Evol. Microbiol.">
        <title>Complete genome of a new Firmicutes species belonging to the dominant human colonic microbiota ('Ruminococcus bicirculans') reveals two chromosomes and a selective capacity to utilize plant glucans.</title>
        <authorList>
            <consortium name="NISC Comparative Sequencing Program"/>
            <person name="Wegmann U."/>
            <person name="Louis P."/>
            <person name="Goesmann A."/>
            <person name="Henrissat B."/>
            <person name="Duncan S.H."/>
            <person name="Flint H.J."/>
        </authorList>
    </citation>
    <scope>NUCLEOTIDE SEQUENCE</scope>
    <source>
        <strain evidence="10">NBRC 102424</strain>
    </source>
</reference>
<dbReference type="PANTHER" id="PTHR42996:SF1">
    <property type="entry name" value="PHOSPHATE-BINDING PROTEIN PSTS"/>
    <property type="match status" value="1"/>
</dbReference>
<keyword evidence="11" id="KW-1185">Reference proteome</keyword>
<dbReference type="CDD" id="cd13565">
    <property type="entry name" value="PBP2_PstS"/>
    <property type="match status" value="1"/>
</dbReference>
<dbReference type="PANTHER" id="PTHR42996">
    <property type="entry name" value="PHOSPHATE-BINDING PROTEIN PSTS"/>
    <property type="match status" value="1"/>
</dbReference>
<keyword evidence="6 7" id="KW-0592">Phosphate transport</keyword>
<dbReference type="EMBL" id="BSND01000005">
    <property type="protein sequence ID" value="GLP99689.1"/>
    <property type="molecule type" value="Genomic_DNA"/>
</dbReference>
<keyword evidence="8" id="KW-0732">Signal</keyword>
<evidence type="ECO:0000256" key="4">
    <source>
        <dbReference type="ARBA" id="ARBA00021889"/>
    </source>
</evidence>
<feature type="domain" description="PBP" evidence="9">
    <location>
        <begin position="34"/>
        <end position="322"/>
    </location>
</feature>
<evidence type="ECO:0000313" key="10">
    <source>
        <dbReference type="EMBL" id="GLP99689.1"/>
    </source>
</evidence>
<comment type="caution">
    <text evidence="10">The sequence shown here is derived from an EMBL/GenBank/DDBJ whole genome shotgun (WGS) entry which is preliminary data.</text>
</comment>
<dbReference type="Gene3D" id="3.40.190.10">
    <property type="entry name" value="Periplasmic binding protein-like II"/>
    <property type="match status" value="2"/>
</dbReference>
<evidence type="ECO:0000256" key="2">
    <source>
        <dbReference type="ARBA" id="ARBA00008725"/>
    </source>
</evidence>
<organism evidence="10 11">
    <name type="scientific">Methylophaga thalassica</name>
    <dbReference type="NCBI Taxonomy" id="40223"/>
    <lineage>
        <taxon>Bacteria</taxon>
        <taxon>Pseudomonadati</taxon>
        <taxon>Pseudomonadota</taxon>
        <taxon>Gammaproteobacteria</taxon>
        <taxon>Thiotrichales</taxon>
        <taxon>Piscirickettsiaceae</taxon>
        <taxon>Methylophaga</taxon>
    </lineage>
</organism>
<feature type="chain" id="PRO_5047204606" description="Phosphate-binding protein PstS" evidence="8">
    <location>
        <begin position="23"/>
        <end position="348"/>
    </location>
</feature>
<dbReference type="InterPro" id="IPR024370">
    <property type="entry name" value="PBP_domain"/>
</dbReference>
<reference evidence="10" key="2">
    <citation type="submission" date="2023-01" db="EMBL/GenBank/DDBJ databases">
        <title>Draft genome sequence of Methylophaga thalassica strain NBRC 102424.</title>
        <authorList>
            <person name="Sun Q."/>
            <person name="Mori K."/>
        </authorList>
    </citation>
    <scope>NUCLEOTIDE SEQUENCE</scope>
    <source>
        <strain evidence="10">NBRC 102424</strain>
    </source>
</reference>
<evidence type="ECO:0000256" key="6">
    <source>
        <dbReference type="ARBA" id="ARBA00022592"/>
    </source>
</evidence>
<dbReference type="SUPFAM" id="SSF53850">
    <property type="entry name" value="Periplasmic binding protein-like II"/>
    <property type="match status" value="1"/>
</dbReference>
<dbReference type="RefSeq" id="WP_284722979.1">
    <property type="nucleotide sequence ID" value="NZ_BSND01000005.1"/>
</dbReference>
<dbReference type="PIRSF" id="PIRSF002756">
    <property type="entry name" value="PstS"/>
    <property type="match status" value="1"/>
</dbReference>
<sequence>MKSFIRNSIYIGIVFTALGLTACDSESSSSVTTSADNGDTSIVISGSTFARPFFENVLEKYKTRDQSTQYAYHSVGSGAGIEQFIAGEADIGTTDAPINSAESSRLKEGYEEIIVTSGMISIAYNIDGINTPLNLPRDVYTDIFLGKITQWNDPRIQSANADISLPKSHIQLITRSDSSGTTHAFTQHLSAISPEWKNAFGVHKVIDWPGKAMKAKGNEGVSQRLSITKNSIGYVEFGFAKQLGLKMARLENKHGKFVLPDIESGQASFNDEHYNETGEQVSSISDPDGYPIVTYTRALIRKDYNDPRKTEKVRDLIKWTLNDGQELAEDLYYLPLPEQLIRSEQSKL</sequence>
<evidence type="ECO:0000256" key="8">
    <source>
        <dbReference type="SAM" id="SignalP"/>
    </source>
</evidence>
<dbReference type="InterPro" id="IPR005673">
    <property type="entry name" value="ABC_phos-bd_PstS"/>
</dbReference>
<evidence type="ECO:0000313" key="11">
    <source>
        <dbReference type="Proteomes" id="UP001161423"/>
    </source>
</evidence>
<evidence type="ECO:0000259" key="9">
    <source>
        <dbReference type="Pfam" id="PF12849"/>
    </source>
</evidence>
<evidence type="ECO:0000256" key="5">
    <source>
        <dbReference type="ARBA" id="ARBA00022448"/>
    </source>
</evidence>
<keyword evidence="5 7" id="KW-0813">Transport</keyword>
<dbReference type="Pfam" id="PF12849">
    <property type="entry name" value="PBP_like_2"/>
    <property type="match status" value="1"/>
</dbReference>
<comment type="similarity">
    <text evidence="2 7">Belongs to the PstS family.</text>
</comment>
<evidence type="ECO:0000256" key="1">
    <source>
        <dbReference type="ARBA" id="ARBA00002841"/>
    </source>
</evidence>
<accession>A0ABQ5TU44</accession>
<proteinExistence type="inferred from homology"/>
<name>A0ABQ5TU44_9GAMM</name>
<dbReference type="PROSITE" id="PS51257">
    <property type="entry name" value="PROKAR_LIPOPROTEIN"/>
    <property type="match status" value="1"/>
</dbReference>
<dbReference type="NCBIfam" id="TIGR00975">
    <property type="entry name" value="3a0107s03"/>
    <property type="match status" value="1"/>
</dbReference>
<evidence type="ECO:0000256" key="7">
    <source>
        <dbReference type="PIRNR" id="PIRNR002756"/>
    </source>
</evidence>
<evidence type="ECO:0000256" key="3">
    <source>
        <dbReference type="ARBA" id="ARBA00011529"/>
    </source>
</evidence>
<gene>
    <name evidence="10" type="ORF">GCM10007891_15430</name>
</gene>
<protein>
    <recommendedName>
        <fullName evidence="4 7">Phosphate-binding protein PstS</fullName>
    </recommendedName>
</protein>
<feature type="signal peptide" evidence="8">
    <location>
        <begin position="1"/>
        <end position="22"/>
    </location>
</feature>
<dbReference type="Proteomes" id="UP001161423">
    <property type="component" value="Unassembled WGS sequence"/>
</dbReference>
<dbReference type="InterPro" id="IPR050962">
    <property type="entry name" value="Phosphate-bind_PstS"/>
</dbReference>